<dbReference type="InterPro" id="IPR050834">
    <property type="entry name" value="Glycosyltransf_2"/>
</dbReference>
<dbReference type="SUPFAM" id="SSF53448">
    <property type="entry name" value="Nucleotide-diphospho-sugar transferases"/>
    <property type="match status" value="1"/>
</dbReference>
<dbReference type="InterPro" id="IPR001173">
    <property type="entry name" value="Glyco_trans_2-like"/>
</dbReference>
<dbReference type="CDD" id="cd00761">
    <property type="entry name" value="Glyco_tranf_GTA_type"/>
    <property type="match status" value="1"/>
</dbReference>
<dbReference type="AlphaFoldDB" id="A0A916S0E3"/>
<dbReference type="Gene3D" id="3.90.550.10">
    <property type="entry name" value="Spore Coat Polysaccharide Biosynthesis Protein SpsA, Chain A"/>
    <property type="match status" value="1"/>
</dbReference>
<evidence type="ECO:0000313" key="3">
    <source>
        <dbReference type="Proteomes" id="UP000648801"/>
    </source>
</evidence>
<protein>
    <recommendedName>
        <fullName evidence="1">Glycosyltransferase 2-like domain-containing protein</fullName>
    </recommendedName>
</protein>
<dbReference type="InterPro" id="IPR029044">
    <property type="entry name" value="Nucleotide-diphossugar_trans"/>
</dbReference>
<sequence>MKLDVVVPTYNRSQLLRRTIYSLLKAPIPQGLDVTIIIVDNNSKDDTEQVVRAIPQPPDRRLTYIKEANPGVSQARNGGIRAGSGDIIGFIDDDEEIGEEWFRVVAREFADDSTDFIGGPYLANWAAPAPSWLPPGYHAVIGVIDPKPRSPFGGNFTGNLMGGNAVIRRRAFDRVGLYSPKLGRSGKGLLTDEDAEMYRRLQTADLHGMYTPDLIIYHHIPADRLTRKYHRRWCYWRGVSQGYADRETKEQVPYTLSIPRYRIGRAFKGLVSIPSQFISSLAPQAFAGELAVWELFGFIHGKHFIDMDKYYAKK</sequence>
<keyword evidence="3" id="KW-1185">Reference proteome</keyword>
<accession>A0A916S0E3</accession>
<name>A0A916S0E3_9BACT</name>
<evidence type="ECO:0000313" key="2">
    <source>
        <dbReference type="EMBL" id="GGA76552.1"/>
    </source>
</evidence>
<dbReference type="EMBL" id="BMJB01000002">
    <property type="protein sequence ID" value="GGA76552.1"/>
    <property type="molecule type" value="Genomic_DNA"/>
</dbReference>
<comment type="caution">
    <text evidence="2">The sequence shown here is derived from an EMBL/GenBank/DDBJ whole genome shotgun (WGS) entry which is preliminary data.</text>
</comment>
<organism evidence="2 3">
    <name type="scientific">Edaphobacter acidisoli</name>
    <dbReference type="NCBI Taxonomy" id="2040573"/>
    <lineage>
        <taxon>Bacteria</taxon>
        <taxon>Pseudomonadati</taxon>
        <taxon>Acidobacteriota</taxon>
        <taxon>Terriglobia</taxon>
        <taxon>Terriglobales</taxon>
        <taxon>Acidobacteriaceae</taxon>
        <taxon>Edaphobacter</taxon>
    </lineage>
</organism>
<reference evidence="2" key="1">
    <citation type="journal article" date="2014" name="Int. J. Syst. Evol. Microbiol.">
        <title>Complete genome sequence of Corynebacterium casei LMG S-19264T (=DSM 44701T), isolated from a smear-ripened cheese.</title>
        <authorList>
            <consortium name="US DOE Joint Genome Institute (JGI-PGF)"/>
            <person name="Walter F."/>
            <person name="Albersmeier A."/>
            <person name="Kalinowski J."/>
            <person name="Ruckert C."/>
        </authorList>
    </citation>
    <scope>NUCLEOTIDE SEQUENCE</scope>
    <source>
        <strain evidence="2">CGMCC 1.15447</strain>
    </source>
</reference>
<proteinExistence type="predicted"/>
<dbReference type="PANTHER" id="PTHR43685">
    <property type="entry name" value="GLYCOSYLTRANSFERASE"/>
    <property type="match status" value="1"/>
</dbReference>
<dbReference type="Pfam" id="PF00535">
    <property type="entry name" value="Glycos_transf_2"/>
    <property type="match status" value="1"/>
</dbReference>
<evidence type="ECO:0000259" key="1">
    <source>
        <dbReference type="Pfam" id="PF00535"/>
    </source>
</evidence>
<dbReference type="RefSeq" id="WP_188760319.1">
    <property type="nucleotide sequence ID" value="NZ_BMJB01000002.1"/>
</dbReference>
<dbReference type="Proteomes" id="UP000648801">
    <property type="component" value="Unassembled WGS sequence"/>
</dbReference>
<reference evidence="2" key="2">
    <citation type="submission" date="2020-09" db="EMBL/GenBank/DDBJ databases">
        <authorList>
            <person name="Sun Q."/>
            <person name="Zhou Y."/>
        </authorList>
    </citation>
    <scope>NUCLEOTIDE SEQUENCE</scope>
    <source>
        <strain evidence="2">CGMCC 1.15447</strain>
    </source>
</reference>
<dbReference type="PANTHER" id="PTHR43685:SF2">
    <property type="entry name" value="GLYCOSYLTRANSFERASE 2-LIKE DOMAIN-CONTAINING PROTEIN"/>
    <property type="match status" value="1"/>
</dbReference>
<gene>
    <name evidence="2" type="ORF">GCM10011507_29940</name>
</gene>
<feature type="domain" description="Glycosyltransferase 2-like" evidence="1">
    <location>
        <begin position="5"/>
        <end position="175"/>
    </location>
</feature>